<dbReference type="EC" id="3.1.2.20" evidence="4"/>
<accession>A0A7C9DWA7</accession>
<dbReference type="AlphaFoldDB" id="A0A7C9DWA7"/>
<name>A0A7C9DWA7_OPUST</name>
<dbReference type="InterPro" id="IPR006683">
    <property type="entry name" value="Thioestr_dom"/>
</dbReference>
<evidence type="ECO:0000256" key="2">
    <source>
        <dbReference type="ARBA" id="ARBA00022801"/>
    </source>
</evidence>
<dbReference type="NCBIfam" id="TIGR00369">
    <property type="entry name" value="unchar_dom_1"/>
    <property type="match status" value="1"/>
</dbReference>
<dbReference type="InterPro" id="IPR039298">
    <property type="entry name" value="ACOT13"/>
</dbReference>
<dbReference type="GO" id="GO:0047617">
    <property type="term" value="F:fatty acyl-CoA hydrolase activity"/>
    <property type="evidence" value="ECO:0007669"/>
    <property type="project" value="UniProtKB-EC"/>
</dbReference>
<dbReference type="PANTHER" id="PTHR21660">
    <property type="entry name" value="THIOESTERASE SUPERFAMILY MEMBER-RELATED"/>
    <property type="match status" value="1"/>
</dbReference>
<dbReference type="InterPro" id="IPR003736">
    <property type="entry name" value="PAAI_dom"/>
</dbReference>
<reference evidence="4" key="1">
    <citation type="journal article" date="2013" name="J. Plant Res.">
        <title>Effect of fungi and light on seed germination of three Opuntia species from semiarid lands of central Mexico.</title>
        <authorList>
            <person name="Delgado-Sanchez P."/>
            <person name="Jimenez-Bremont J.F."/>
            <person name="Guerrero-Gonzalez Mde L."/>
            <person name="Flores J."/>
        </authorList>
    </citation>
    <scope>NUCLEOTIDE SEQUENCE</scope>
    <source>
        <tissue evidence="4">Cladode</tissue>
    </source>
</reference>
<evidence type="ECO:0000313" key="4">
    <source>
        <dbReference type="EMBL" id="MBA4653481.1"/>
    </source>
</evidence>
<dbReference type="Gene3D" id="3.10.129.10">
    <property type="entry name" value="Hotdog Thioesterase"/>
    <property type="match status" value="1"/>
</dbReference>
<proteinExistence type="inferred from homology"/>
<dbReference type="PANTHER" id="PTHR21660:SF47">
    <property type="entry name" value="F19P19.27 PROTEIN"/>
    <property type="match status" value="1"/>
</dbReference>
<dbReference type="EMBL" id="GISG01179463">
    <property type="protein sequence ID" value="MBA4653481.1"/>
    <property type="molecule type" value="Transcribed_RNA"/>
</dbReference>
<dbReference type="InterPro" id="IPR029069">
    <property type="entry name" value="HotDog_dom_sf"/>
</dbReference>
<dbReference type="FunFam" id="3.10.129.10:FF:000059">
    <property type="entry name" value="Acyl-coenzyme A thioesterase 13"/>
    <property type="match status" value="1"/>
</dbReference>
<comment type="similarity">
    <text evidence="1">Belongs to the thioesterase PaaI family.</text>
</comment>
<keyword evidence="2 4" id="KW-0378">Hydrolase</keyword>
<dbReference type="SUPFAM" id="SSF54637">
    <property type="entry name" value="Thioesterase/thiol ester dehydrase-isomerase"/>
    <property type="match status" value="1"/>
</dbReference>
<dbReference type="Pfam" id="PF03061">
    <property type="entry name" value="4HBT"/>
    <property type="match status" value="1"/>
</dbReference>
<reference evidence="4" key="2">
    <citation type="submission" date="2020-07" db="EMBL/GenBank/DDBJ databases">
        <authorList>
            <person name="Vera ALvarez R."/>
            <person name="Arias-Moreno D.M."/>
            <person name="Jimenez-Jacinto V."/>
            <person name="Jimenez-Bremont J.F."/>
            <person name="Swaminathan K."/>
            <person name="Moose S.P."/>
            <person name="Guerrero-Gonzalez M.L."/>
            <person name="Marino-Ramirez L."/>
            <person name="Landsman D."/>
            <person name="Rodriguez-Kessler M."/>
            <person name="Delgado-Sanchez P."/>
        </authorList>
    </citation>
    <scope>NUCLEOTIDE SEQUENCE</scope>
    <source>
        <tissue evidence="4">Cladode</tissue>
    </source>
</reference>
<feature type="domain" description="Thioesterase" evidence="3">
    <location>
        <begin position="63"/>
        <end position="132"/>
    </location>
</feature>
<protein>
    <submittedName>
        <fullName evidence="4">Acyl-CoA hydrolase</fullName>
        <ecNumber evidence="4">3.1.2.20</ecNumber>
    </submittedName>
</protein>
<organism evidence="4">
    <name type="scientific">Opuntia streptacantha</name>
    <name type="common">Prickly pear cactus</name>
    <name type="synonym">Opuntia cardona</name>
    <dbReference type="NCBI Taxonomy" id="393608"/>
    <lineage>
        <taxon>Eukaryota</taxon>
        <taxon>Viridiplantae</taxon>
        <taxon>Streptophyta</taxon>
        <taxon>Embryophyta</taxon>
        <taxon>Tracheophyta</taxon>
        <taxon>Spermatophyta</taxon>
        <taxon>Magnoliopsida</taxon>
        <taxon>eudicotyledons</taxon>
        <taxon>Gunneridae</taxon>
        <taxon>Pentapetalae</taxon>
        <taxon>Caryophyllales</taxon>
        <taxon>Cactineae</taxon>
        <taxon>Cactaceae</taxon>
        <taxon>Opuntioideae</taxon>
        <taxon>Opuntia</taxon>
    </lineage>
</organism>
<dbReference type="CDD" id="cd03443">
    <property type="entry name" value="PaaI_thioesterase"/>
    <property type="match status" value="1"/>
</dbReference>
<evidence type="ECO:0000256" key="1">
    <source>
        <dbReference type="ARBA" id="ARBA00008324"/>
    </source>
</evidence>
<evidence type="ECO:0000259" key="3">
    <source>
        <dbReference type="Pfam" id="PF03061"/>
    </source>
</evidence>
<sequence length="154" mass="16950">MDFETVKKYLEKEGKEDEPTKIDQLPYKFFDPFIVNGLRTDLIEPGRILCSFKVPARLLNTANTLHGGAIASLIDLVGSAVIYTTGIRSTGVSVEINVSYLDAALLDEEIEIEAKTLRVGKVIAVVSVELRKMATGKIIAQGRHTKYLPVTSKL</sequence>